<comment type="caution">
    <text evidence="1">The sequence shown here is derived from an EMBL/GenBank/DDBJ whole genome shotgun (WGS) entry which is preliminary data.</text>
</comment>
<proteinExistence type="predicted"/>
<organism evidence="1 2">
    <name type="scientific">Hibiscus sabdariffa</name>
    <name type="common">roselle</name>
    <dbReference type="NCBI Taxonomy" id="183260"/>
    <lineage>
        <taxon>Eukaryota</taxon>
        <taxon>Viridiplantae</taxon>
        <taxon>Streptophyta</taxon>
        <taxon>Embryophyta</taxon>
        <taxon>Tracheophyta</taxon>
        <taxon>Spermatophyta</taxon>
        <taxon>Magnoliopsida</taxon>
        <taxon>eudicotyledons</taxon>
        <taxon>Gunneridae</taxon>
        <taxon>Pentapetalae</taxon>
        <taxon>rosids</taxon>
        <taxon>malvids</taxon>
        <taxon>Malvales</taxon>
        <taxon>Malvaceae</taxon>
        <taxon>Malvoideae</taxon>
        <taxon>Hibiscus</taxon>
    </lineage>
</organism>
<dbReference type="Proteomes" id="UP001396334">
    <property type="component" value="Unassembled WGS sequence"/>
</dbReference>
<protein>
    <submittedName>
        <fullName evidence="1">Uncharacterized protein</fullName>
    </submittedName>
</protein>
<evidence type="ECO:0000313" key="1">
    <source>
        <dbReference type="EMBL" id="KAK8484138.1"/>
    </source>
</evidence>
<keyword evidence="2" id="KW-1185">Reference proteome</keyword>
<reference evidence="1 2" key="1">
    <citation type="journal article" date="2024" name="G3 (Bethesda)">
        <title>Genome assembly of Hibiscus sabdariffa L. provides insights into metabolisms of medicinal natural products.</title>
        <authorList>
            <person name="Kim T."/>
        </authorList>
    </citation>
    <scope>NUCLEOTIDE SEQUENCE [LARGE SCALE GENOMIC DNA]</scope>
    <source>
        <strain evidence="1">TK-2024</strain>
        <tissue evidence="1">Old leaves</tissue>
    </source>
</reference>
<name>A0ABR1ZTT4_9ROSI</name>
<dbReference type="EMBL" id="JBBPBN010000603">
    <property type="protein sequence ID" value="KAK8484138.1"/>
    <property type="molecule type" value="Genomic_DNA"/>
</dbReference>
<gene>
    <name evidence="1" type="ORF">V6N11_024269</name>
</gene>
<accession>A0ABR1ZTT4</accession>
<evidence type="ECO:0000313" key="2">
    <source>
        <dbReference type="Proteomes" id="UP001396334"/>
    </source>
</evidence>
<sequence length="381" mass="41478">MERLGSHLSPSTVCISKRSKDIDSRSVTVEEAMKGVDDRTSSNNLNACLEIPTAMSPSVKGFLTGNTVSFRDVLTNGVHRVRPECRLCDLDVEVFDEDMMINDDSLIPEPCLFFESSCCWNFDGVSYGAEITTVAQQLLPQTDDQHPTYGPWMHVARRSQNSLSSKHDIAKKQLNVNTPVYGLRYSALHLDNVDDSVTVGITKRESRAVGISKSTKNVCNIKTVGRSPRKAAVVKDSIEKLNIVRSSGVVHEVLNSIKSGNHTTIEISDTSVDVPKIAAHIGSKVQNKVATEKVNRSLMLSKGLDKKGAHLAKVVGPRKSSPLTLGDFILPHSKVLTVRGKSTQGAPVASIPSAYTAKALDSIQWLSNNTFEDIPEDSSHA</sequence>